<reference evidence="1" key="1">
    <citation type="journal article" date="2014" name="Int. J. Syst. Evol. Microbiol.">
        <title>Complete genome sequence of Corynebacterium casei LMG S-19264T (=DSM 44701T), isolated from a smear-ripened cheese.</title>
        <authorList>
            <consortium name="US DOE Joint Genome Institute (JGI-PGF)"/>
            <person name="Walter F."/>
            <person name="Albersmeier A."/>
            <person name="Kalinowski J."/>
            <person name="Ruckert C."/>
        </authorList>
    </citation>
    <scope>NUCLEOTIDE SEQUENCE</scope>
    <source>
        <strain evidence="1">JCM 19831</strain>
    </source>
</reference>
<accession>A0A917UAQ1</accession>
<evidence type="ECO:0000313" key="1">
    <source>
        <dbReference type="EMBL" id="GGM71293.1"/>
    </source>
</evidence>
<comment type="caution">
    <text evidence="1">The sequence shown here is derived from an EMBL/GenBank/DDBJ whole genome shotgun (WGS) entry which is preliminary data.</text>
</comment>
<gene>
    <name evidence="1" type="ORF">GCM10007977_086390</name>
</gene>
<organism evidence="1 2">
    <name type="scientific">Dactylosporangium sucinum</name>
    <dbReference type="NCBI Taxonomy" id="1424081"/>
    <lineage>
        <taxon>Bacteria</taxon>
        <taxon>Bacillati</taxon>
        <taxon>Actinomycetota</taxon>
        <taxon>Actinomycetes</taxon>
        <taxon>Micromonosporales</taxon>
        <taxon>Micromonosporaceae</taxon>
        <taxon>Dactylosporangium</taxon>
    </lineage>
</organism>
<dbReference type="Proteomes" id="UP000642070">
    <property type="component" value="Unassembled WGS sequence"/>
</dbReference>
<evidence type="ECO:0000313" key="2">
    <source>
        <dbReference type="Proteomes" id="UP000642070"/>
    </source>
</evidence>
<keyword evidence="2" id="KW-1185">Reference proteome</keyword>
<dbReference type="EMBL" id="BMPI01000062">
    <property type="protein sequence ID" value="GGM71293.1"/>
    <property type="molecule type" value="Genomic_DNA"/>
</dbReference>
<reference evidence="1" key="2">
    <citation type="submission" date="2020-09" db="EMBL/GenBank/DDBJ databases">
        <authorList>
            <person name="Sun Q."/>
            <person name="Ohkuma M."/>
        </authorList>
    </citation>
    <scope>NUCLEOTIDE SEQUENCE</scope>
    <source>
        <strain evidence="1">JCM 19831</strain>
    </source>
</reference>
<protein>
    <submittedName>
        <fullName evidence="1">Uncharacterized protein</fullName>
    </submittedName>
</protein>
<dbReference type="AlphaFoldDB" id="A0A917UAQ1"/>
<name>A0A917UAQ1_9ACTN</name>
<proteinExistence type="predicted"/>
<sequence>MSRPPRWATQDAQLYGWRRWNVSALRDAAISVPDLVWTLHCRSLPSCGRCRMGWHVAAL</sequence>